<evidence type="ECO:0000256" key="4">
    <source>
        <dbReference type="SAM" id="Phobius"/>
    </source>
</evidence>
<dbReference type="PANTHER" id="PTHR11360">
    <property type="entry name" value="MONOCARBOXYLATE TRANSPORTER"/>
    <property type="match status" value="1"/>
</dbReference>
<evidence type="ECO:0000313" key="5">
    <source>
        <dbReference type="EMBL" id="KIM69509.1"/>
    </source>
</evidence>
<dbReference type="Gene3D" id="1.20.1250.20">
    <property type="entry name" value="MFS general substrate transporter like domains"/>
    <property type="match status" value="1"/>
</dbReference>
<dbReference type="SUPFAM" id="SSF103473">
    <property type="entry name" value="MFS general substrate transporter"/>
    <property type="match status" value="1"/>
</dbReference>
<sequence length="442" mass="48301">MVPPERTPSISLTSKDALDDPSPPASPTDVEHEIRDGGREAWCAALGSFLAQFCGFGYSFAFGVYQDYYSRHYLSEESPSAISWIGGSSAYLVSSIGLVCGPLHDRGYFYPIFIGGAVLQCFSLFMLSLARPGSYYQIFLAQGIGSGLAQGVMYVPSYAILSQHFRRRRALVMSVVASGASLGGIVHTLMLNKLINGPIGFKTGVRISAGFVTVLLFCSCLLMRTRYGSHPHVPSIGIWKAFTKCVFELPFLLMVVGFLLFQTAFLYPFYYFQVDAIHHGLGFSFSFYSLVIMNAGSFWGRMSAGFLTPFVGVPDLTILSTVACAALLVGMIWLSSVASFVVLGFLYGAFSGMNIAMMAPFMALLTANQSELGMRMGVSFFITGIYDHFWPPISGALLTGRYLWWAPVLFCSTVAFIGGLLFLVLRIMLTRRAKNSNQNTPG</sequence>
<evidence type="ECO:0000313" key="6">
    <source>
        <dbReference type="Proteomes" id="UP000053989"/>
    </source>
</evidence>
<feature type="transmembrane region" description="Helical" evidence="4">
    <location>
        <begin position="402"/>
        <end position="425"/>
    </location>
</feature>
<gene>
    <name evidence="5" type="ORF">SCLCIDRAFT_102575</name>
</gene>
<keyword evidence="4" id="KW-0472">Membrane</keyword>
<dbReference type="AlphaFoldDB" id="A0A0C3EMS2"/>
<feature type="transmembrane region" description="Helical" evidence="4">
    <location>
        <begin position="108"/>
        <end position="129"/>
    </location>
</feature>
<dbReference type="Proteomes" id="UP000053989">
    <property type="component" value="Unassembled WGS sequence"/>
</dbReference>
<feature type="transmembrane region" description="Helical" evidence="4">
    <location>
        <begin position="311"/>
        <end position="334"/>
    </location>
</feature>
<proteinExistence type="inferred from homology"/>
<keyword evidence="6" id="KW-1185">Reference proteome</keyword>
<dbReference type="OrthoDB" id="6499973at2759"/>
<comment type="similarity">
    <text evidence="2">Belongs to the major facilitator superfamily. Monocarboxylate porter (TC 2.A.1.13) family.</text>
</comment>
<evidence type="ECO:0000256" key="3">
    <source>
        <dbReference type="SAM" id="MobiDB-lite"/>
    </source>
</evidence>
<reference evidence="6" key="2">
    <citation type="submission" date="2015-01" db="EMBL/GenBank/DDBJ databases">
        <title>Evolutionary Origins and Diversification of the Mycorrhizal Mutualists.</title>
        <authorList>
            <consortium name="DOE Joint Genome Institute"/>
            <consortium name="Mycorrhizal Genomics Consortium"/>
            <person name="Kohler A."/>
            <person name="Kuo A."/>
            <person name="Nagy L.G."/>
            <person name="Floudas D."/>
            <person name="Copeland A."/>
            <person name="Barry K.W."/>
            <person name="Cichocki N."/>
            <person name="Veneault-Fourrey C."/>
            <person name="LaButti K."/>
            <person name="Lindquist E.A."/>
            <person name="Lipzen A."/>
            <person name="Lundell T."/>
            <person name="Morin E."/>
            <person name="Murat C."/>
            <person name="Riley R."/>
            <person name="Ohm R."/>
            <person name="Sun H."/>
            <person name="Tunlid A."/>
            <person name="Henrissat B."/>
            <person name="Grigoriev I.V."/>
            <person name="Hibbett D.S."/>
            <person name="Martin F."/>
        </authorList>
    </citation>
    <scope>NUCLEOTIDE SEQUENCE [LARGE SCALE GENOMIC DNA]</scope>
    <source>
        <strain evidence="6">Foug A</strain>
    </source>
</reference>
<feature type="transmembrane region" description="Helical" evidence="4">
    <location>
        <begin position="340"/>
        <end position="365"/>
    </location>
</feature>
<feature type="transmembrane region" description="Helical" evidence="4">
    <location>
        <begin position="203"/>
        <end position="224"/>
    </location>
</feature>
<accession>A0A0C3EMS2</accession>
<feature type="transmembrane region" description="Helical" evidence="4">
    <location>
        <begin position="245"/>
        <end position="270"/>
    </location>
</feature>
<feature type="region of interest" description="Disordered" evidence="3">
    <location>
        <begin position="1"/>
        <end position="31"/>
    </location>
</feature>
<feature type="transmembrane region" description="Helical" evidence="4">
    <location>
        <begin position="81"/>
        <end position="101"/>
    </location>
</feature>
<feature type="transmembrane region" description="Helical" evidence="4">
    <location>
        <begin position="276"/>
        <end position="299"/>
    </location>
</feature>
<dbReference type="STRING" id="1036808.A0A0C3EMS2"/>
<dbReference type="Pfam" id="PF07690">
    <property type="entry name" value="MFS_1"/>
    <property type="match status" value="1"/>
</dbReference>
<feature type="transmembrane region" description="Helical" evidence="4">
    <location>
        <begin position="135"/>
        <end position="158"/>
    </location>
</feature>
<organism evidence="5 6">
    <name type="scientific">Scleroderma citrinum Foug A</name>
    <dbReference type="NCBI Taxonomy" id="1036808"/>
    <lineage>
        <taxon>Eukaryota</taxon>
        <taxon>Fungi</taxon>
        <taxon>Dikarya</taxon>
        <taxon>Basidiomycota</taxon>
        <taxon>Agaricomycotina</taxon>
        <taxon>Agaricomycetes</taxon>
        <taxon>Agaricomycetidae</taxon>
        <taxon>Boletales</taxon>
        <taxon>Sclerodermatineae</taxon>
        <taxon>Sclerodermataceae</taxon>
        <taxon>Scleroderma</taxon>
    </lineage>
</organism>
<dbReference type="EMBL" id="KN822006">
    <property type="protein sequence ID" value="KIM69509.1"/>
    <property type="molecule type" value="Genomic_DNA"/>
</dbReference>
<keyword evidence="4" id="KW-0812">Transmembrane</keyword>
<evidence type="ECO:0000256" key="1">
    <source>
        <dbReference type="ARBA" id="ARBA00004141"/>
    </source>
</evidence>
<evidence type="ECO:0000256" key="2">
    <source>
        <dbReference type="ARBA" id="ARBA00006727"/>
    </source>
</evidence>
<dbReference type="InterPro" id="IPR011701">
    <property type="entry name" value="MFS"/>
</dbReference>
<dbReference type="GO" id="GO:0016020">
    <property type="term" value="C:membrane"/>
    <property type="evidence" value="ECO:0007669"/>
    <property type="project" value="UniProtKB-SubCell"/>
</dbReference>
<dbReference type="InterPro" id="IPR036259">
    <property type="entry name" value="MFS_trans_sf"/>
</dbReference>
<name>A0A0C3EMS2_9AGAM</name>
<dbReference type="InterPro" id="IPR050327">
    <property type="entry name" value="Proton-linked_MCT"/>
</dbReference>
<feature type="transmembrane region" description="Helical" evidence="4">
    <location>
        <begin position="170"/>
        <end position="191"/>
    </location>
</feature>
<dbReference type="PANTHER" id="PTHR11360:SF284">
    <property type="entry name" value="EG:103B4.3 PROTEIN-RELATED"/>
    <property type="match status" value="1"/>
</dbReference>
<reference evidence="5 6" key="1">
    <citation type="submission" date="2014-04" db="EMBL/GenBank/DDBJ databases">
        <authorList>
            <consortium name="DOE Joint Genome Institute"/>
            <person name="Kuo A."/>
            <person name="Kohler A."/>
            <person name="Nagy L.G."/>
            <person name="Floudas D."/>
            <person name="Copeland A."/>
            <person name="Barry K.W."/>
            <person name="Cichocki N."/>
            <person name="Veneault-Fourrey C."/>
            <person name="LaButti K."/>
            <person name="Lindquist E.A."/>
            <person name="Lipzen A."/>
            <person name="Lundell T."/>
            <person name="Morin E."/>
            <person name="Murat C."/>
            <person name="Sun H."/>
            <person name="Tunlid A."/>
            <person name="Henrissat B."/>
            <person name="Grigoriev I.V."/>
            <person name="Hibbett D.S."/>
            <person name="Martin F."/>
            <person name="Nordberg H.P."/>
            <person name="Cantor M.N."/>
            <person name="Hua S.X."/>
        </authorList>
    </citation>
    <scope>NUCLEOTIDE SEQUENCE [LARGE SCALE GENOMIC DNA]</scope>
    <source>
        <strain evidence="5 6">Foug A</strain>
    </source>
</reference>
<dbReference type="HOGENOM" id="CLU_001265_1_1_1"/>
<feature type="transmembrane region" description="Helical" evidence="4">
    <location>
        <begin position="372"/>
        <end position="390"/>
    </location>
</feature>
<comment type="subcellular location">
    <subcellularLocation>
        <location evidence="1">Membrane</location>
        <topology evidence="1">Multi-pass membrane protein</topology>
    </subcellularLocation>
</comment>
<keyword evidence="4" id="KW-1133">Transmembrane helix</keyword>
<feature type="transmembrane region" description="Helical" evidence="4">
    <location>
        <begin position="41"/>
        <end position="61"/>
    </location>
</feature>
<protein>
    <recommendedName>
        <fullName evidence="7">Major facilitator superfamily (MFS) profile domain-containing protein</fullName>
    </recommendedName>
</protein>
<dbReference type="GO" id="GO:0022857">
    <property type="term" value="F:transmembrane transporter activity"/>
    <property type="evidence" value="ECO:0007669"/>
    <property type="project" value="InterPro"/>
</dbReference>
<evidence type="ECO:0008006" key="7">
    <source>
        <dbReference type="Google" id="ProtNLM"/>
    </source>
</evidence>
<dbReference type="InParanoid" id="A0A0C3EMS2"/>